<feature type="zinc finger region" description="dksA C4-type" evidence="4">
    <location>
        <begin position="71"/>
        <end position="95"/>
    </location>
</feature>
<proteinExistence type="predicted"/>
<reference evidence="7" key="1">
    <citation type="submission" date="2020-11" db="EMBL/GenBank/DDBJ databases">
        <title>Nocardioides sp. CBS4Y-1, whole genome shotgun sequence.</title>
        <authorList>
            <person name="Tuo L."/>
        </authorList>
    </citation>
    <scope>NUCLEOTIDE SEQUENCE</scope>
    <source>
        <strain evidence="7">CBS4Y-1</strain>
    </source>
</reference>
<organism evidence="7 8">
    <name type="scientific">Nocardioides acrostichi</name>
    <dbReference type="NCBI Taxonomy" id="2784339"/>
    <lineage>
        <taxon>Bacteria</taxon>
        <taxon>Bacillati</taxon>
        <taxon>Actinomycetota</taxon>
        <taxon>Actinomycetes</taxon>
        <taxon>Propionibacteriales</taxon>
        <taxon>Nocardioidaceae</taxon>
        <taxon>Nocardioides</taxon>
    </lineage>
</organism>
<dbReference type="Gene3D" id="1.20.120.910">
    <property type="entry name" value="DksA, coiled-coil domain"/>
    <property type="match status" value="1"/>
</dbReference>
<name>A0A930UZR7_9ACTN</name>
<keyword evidence="3" id="KW-0862">Zinc</keyword>
<dbReference type="PROSITE" id="PS51128">
    <property type="entry name" value="ZF_DKSA_2"/>
    <property type="match status" value="1"/>
</dbReference>
<dbReference type="AlphaFoldDB" id="A0A930UZR7"/>
<dbReference type="InterPro" id="IPR000962">
    <property type="entry name" value="Znf_DskA_TraR"/>
</dbReference>
<evidence type="ECO:0000313" key="7">
    <source>
        <dbReference type="EMBL" id="MBF4161236.1"/>
    </source>
</evidence>
<keyword evidence="8" id="KW-1185">Reference proteome</keyword>
<evidence type="ECO:0000256" key="2">
    <source>
        <dbReference type="ARBA" id="ARBA00022771"/>
    </source>
</evidence>
<evidence type="ECO:0000259" key="6">
    <source>
        <dbReference type="Pfam" id="PF01258"/>
    </source>
</evidence>
<dbReference type="InterPro" id="IPR020458">
    <property type="entry name" value="Znf_DskA_TraR_CS"/>
</dbReference>
<dbReference type="PROSITE" id="PS01102">
    <property type="entry name" value="ZF_DKSA_1"/>
    <property type="match status" value="1"/>
</dbReference>
<protein>
    <submittedName>
        <fullName evidence="7">TraR/DksA C4-type zinc finger protein</fullName>
    </submittedName>
</protein>
<dbReference type="RefSeq" id="WP_194502479.1">
    <property type="nucleotide sequence ID" value="NZ_JADIVZ010000002.1"/>
</dbReference>
<evidence type="ECO:0000313" key="8">
    <source>
        <dbReference type="Proteomes" id="UP000656804"/>
    </source>
</evidence>
<evidence type="ECO:0000256" key="1">
    <source>
        <dbReference type="ARBA" id="ARBA00022723"/>
    </source>
</evidence>
<evidence type="ECO:0000256" key="3">
    <source>
        <dbReference type="ARBA" id="ARBA00022833"/>
    </source>
</evidence>
<accession>A0A930UZR7</accession>
<dbReference type="PRINTS" id="PR00618">
    <property type="entry name" value="DKSAZNFINGER"/>
</dbReference>
<dbReference type="Pfam" id="PF01258">
    <property type="entry name" value="zf-dskA_traR"/>
    <property type="match status" value="1"/>
</dbReference>
<comment type="caution">
    <text evidence="7">The sequence shown here is derived from an EMBL/GenBank/DDBJ whole genome shotgun (WGS) entry which is preliminary data.</text>
</comment>
<dbReference type="Proteomes" id="UP000656804">
    <property type="component" value="Unassembled WGS sequence"/>
</dbReference>
<dbReference type="SUPFAM" id="SSF57716">
    <property type="entry name" value="Glucocorticoid receptor-like (DNA-binding domain)"/>
    <property type="match status" value="1"/>
</dbReference>
<feature type="domain" description="Zinc finger DksA/TraR C4-type" evidence="6">
    <location>
        <begin position="66"/>
        <end position="99"/>
    </location>
</feature>
<dbReference type="PANTHER" id="PTHR33823">
    <property type="entry name" value="RNA POLYMERASE-BINDING TRANSCRIPTION FACTOR DKSA-RELATED"/>
    <property type="match status" value="1"/>
</dbReference>
<gene>
    <name evidence="7" type="ORF">ISG29_05990</name>
</gene>
<keyword evidence="5" id="KW-0175">Coiled coil</keyword>
<dbReference type="GO" id="GO:0008270">
    <property type="term" value="F:zinc ion binding"/>
    <property type="evidence" value="ECO:0007669"/>
    <property type="project" value="UniProtKB-KW"/>
</dbReference>
<evidence type="ECO:0000256" key="5">
    <source>
        <dbReference type="SAM" id="Coils"/>
    </source>
</evidence>
<feature type="coiled-coil region" evidence="5">
    <location>
        <begin position="39"/>
        <end position="66"/>
    </location>
</feature>
<dbReference type="EMBL" id="JADIVZ010000002">
    <property type="protein sequence ID" value="MBF4161236.1"/>
    <property type="molecule type" value="Genomic_DNA"/>
</dbReference>
<evidence type="ECO:0000256" key="4">
    <source>
        <dbReference type="PROSITE-ProRule" id="PRU00510"/>
    </source>
</evidence>
<keyword evidence="2" id="KW-0863">Zinc-finger</keyword>
<keyword evidence="1" id="KW-0479">Metal-binding</keyword>
<sequence>MHRRLAGLRADLDAIAEAREAANVDDEHDPEGATIAFERAQAAAVAAQLERRASALEEALTRLDAGTYGTCERCGEPIPAARLEVRPAAATCVGCATPHG</sequence>
<dbReference type="InterPro" id="IPR020460">
    <property type="entry name" value="Znf_C4-type_bac"/>
</dbReference>